<organism evidence="4 5">
    <name type="scientific">Claviceps arundinis</name>
    <dbReference type="NCBI Taxonomy" id="1623583"/>
    <lineage>
        <taxon>Eukaryota</taxon>
        <taxon>Fungi</taxon>
        <taxon>Dikarya</taxon>
        <taxon>Ascomycota</taxon>
        <taxon>Pezizomycotina</taxon>
        <taxon>Sordariomycetes</taxon>
        <taxon>Hypocreomycetidae</taxon>
        <taxon>Hypocreales</taxon>
        <taxon>Clavicipitaceae</taxon>
        <taxon>Claviceps</taxon>
    </lineage>
</organism>
<dbReference type="PANTHER" id="PTHR39468:SF1">
    <property type="entry name" value="MTF2-LIKE C-TERMINAL DOMAIN-CONTAINING PROTEIN"/>
    <property type="match status" value="1"/>
</dbReference>
<proteinExistence type="predicted"/>
<dbReference type="InterPro" id="IPR040009">
    <property type="entry name" value="Mtf2/C5D6.12-like"/>
</dbReference>
<dbReference type="AlphaFoldDB" id="A0A9P7MTQ4"/>
<dbReference type="OrthoDB" id="2444174at2759"/>
<evidence type="ECO:0000256" key="2">
    <source>
        <dbReference type="SAM" id="MobiDB-lite"/>
    </source>
</evidence>
<evidence type="ECO:0000259" key="3">
    <source>
        <dbReference type="Pfam" id="PF19189"/>
    </source>
</evidence>
<feature type="coiled-coil region" evidence="1">
    <location>
        <begin position="182"/>
        <end position="213"/>
    </location>
</feature>
<dbReference type="EMBL" id="SRPS01000075">
    <property type="protein sequence ID" value="KAG5970545.1"/>
    <property type="molecule type" value="Genomic_DNA"/>
</dbReference>
<dbReference type="GO" id="GO:0005739">
    <property type="term" value="C:mitochondrion"/>
    <property type="evidence" value="ECO:0007669"/>
    <property type="project" value="InterPro"/>
</dbReference>
<name>A0A9P7MTQ4_9HYPO</name>
<feature type="compositionally biased region" description="Basic residues" evidence="2">
    <location>
        <begin position="243"/>
        <end position="252"/>
    </location>
</feature>
<keyword evidence="1" id="KW-0175">Coiled coil</keyword>
<dbReference type="InterPro" id="IPR043837">
    <property type="entry name" value="Mtf2-like_C"/>
</dbReference>
<evidence type="ECO:0000256" key="1">
    <source>
        <dbReference type="SAM" id="Coils"/>
    </source>
</evidence>
<comment type="caution">
    <text evidence="4">The sequence shown here is derived from an EMBL/GenBank/DDBJ whole genome shotgun (WGS) entry which is preliminary data.</text>
</comment>
<feature type="region of interest" description="Disordered" evidence="2">
    <location>
        <begin position="241"/>
        <end position="270"/>
    </location>
</feature>
<evidence type="ECO:0000313" key="4">
    <source>
        <dbReference type="EMBL" id="KAG5970545.1"/>
    </source>
</evidence>
<gene>
    <name evidence="4" type="ORF">E4U56_007604</name>
</gene>
<dbReference type="Proteomes" id="UP000784919">
    <property type="component" value="Unassembled WGS sequence"/>
</dbReference>
<sequence>MSSTVLPFLYQTRTIQRAFGSVRTRNVLRFARLVHVPARRGATRKMDEAIPFEWDDNRPQESIDDDVTAEKASTITPSEAEIFKGIFDEIAQSRMPLAKKRPAKSVTTTPPSTSLPLEAREATKGMARSLVEQARVQEFREKFLSRYPSSLRSAAQIALGLYELELEPNPGSKLGTSKMIELDEADKAKWEERAKYQRLREEERERVDALMKACDTDAALWRVMEAEVFSLPVQLGIVQEPKKKSKGRKSKSAAKTNDSPPAAEVTDGKRSMDVHGPLYTHFIDAGLALFDTAFARPSEYAFEILPRVKSLGLPSYVLGVSSPFYTRLARIHWTRFGDAAAALDILQEMSSAGLYADESTHELLVTMQEHLHGLAWGAQGPFVMGMMDAPPYDASLVQRLEEMEQYAAQSMSEAVAEFSAV</sequence>
<feature type="domain" description="Mtf2-like C-terminal" evidence="3">
    <location>
        <begin position="200"/>
        <end position="385"/>
    </location>
</feature>
<accession>A0A9P7MTQ4</accession>
<reference evidence="4" key="1">
    <citation type="journal article" date="2020" name="bioRxiv">
        <title>Whole genome comparisons of ergot fungi reveals the divergence and evolution of species within the genus Claviceps are the result of varying mechanisms driving genome evolution and host range expansion.</title>
        <authorList>
            <person name="Wyka S.A."/>
            <person name="Mondo S.J."/>
            <person name="Liu M."/>
            <person name="Dettman J."/>
            <person name="Nalam V."/>
            <person name="Broders K.D."/>
        </authorList>
    </citation>
    <scope>NUCLEOTIDE SEQUENCE</scope>
    <source>
        <strain evidence="4">CCC 1102</strain>
    </source>
</reference>
<dbReference type="PANTHER" id="PTHR39468">
    <property type="entry name" value="CHROMOSOME 7, WHOLE GENOME SHOTGUN SEQUENCE"/>
    <property type="match status" value="1"/>
</dbReference>
<dbReference type="Pfam" id="PF19189">
    <property type="entry name" value="Mtf2"/>
    <property type="match status" value="1"/>
</dbReference>
<protein>
    <recommendedName>
        <fullName evidence="3">Mtf2-like C-terminal domain-containing protein</fullName>
    </recommendedName>
</protein>
<evidence type="ECO:0000313" key="5">
    <source>
        <dbReference type="Proteomes" id="UP000784919"/>
    </source>
</evidence>